<keyword evidence="1" id="KW-0614">Plasmid</keyword>
<proteinExistence type="predicted"/>
<accession>A0A2L2LLG2</accession>
<dbReference type="EMBL" id="CP026926">
    <property type="protein sequence ID" value="AVH45173.1"/>
    <property type="molecule type" value="Genomic_DNA"/>
</dbReference>
<dbReference type="Pfam" id="PF12189">
    <property type="entry name" value="VirE1"/>
    <property type="match status" value="1"/>
</dbReference>
<dbReference type="InterPro" id="IPR024237">
    <property type="entry name" value="VirE1"/>
</dbReference>
<dbReference type="RefSeq" id="WP_104680318.1">
    <property type="nucleotide sequence ID" value="NZ_CP026926.1"/>
</dbReference>
<protein>
    <submittedName>
        <fullName evidence="1">Type IV secretion system chaperone VirE1</fullName>
    </submittedName>
</protein>
<dbReference type="GO" id="GO:0006457">
    <property type="term" value="P:protein folding"/>
    <property type="evidence" value="ECO:0007669"/>
    <property type="project" value="InterPro"/>
</dbReference>
<gene>
    <name evidence="1" type="primary">virE1</name>
    <name evidence="1" type="ORF">At1D1609_51370</name>
</gene>
<dbReference type="Proteomes" id="UP000237717">
    <property type="component" value="Plasmid pTi1D1609"/>
</dbReference>
<geneLocation type="plasmid" evidence="2">
    <name>pti1d1609</name>
</geneLocation>
<name>A0A2L2LLG2_AGRTU</name>
<dbReference type="NCBIfam" id="NF010441">
    <property type="entry name" value="PRK13867.1"/>
    <property type="match status" value="1"/>
</dbReference>
<evidence type="ECO:0000313" key="2">
    <source>
        <dbReference type="Proteomes" id="UP000237717"/>
    </source>
</evidence>
<organism evidence="1 2">
    <name type="scientific">Agrobacterium tumefaciens</name>
    <dbReference type="NCBI Taxonomy" id="358"/>
    <lineage>
        <taxon>Bacteria</taxon>
        <taxon>Pseudomonadati</taxon>
        <taxon>Pseudomonadota</taxon>
        <taxon>Alphaproteobacteria</taxon>
        <taxon>Hyphomicrobiales</taxon>
        <taxon>Rhizobiaceae</taxon>
        <taxon>Rhizobium/Agrobacterium group</taxon>
        <taxon>Agrobacterium</taxon>
        <taxon>Agrobacterium tumefaciens complex</taxon>
    </lineage>
</organism>
<sequence length="65" mass="7230">MAIIKPHANKNRTTSPIERPESLIEEMSGSNPPIGFTSLDLAMIELEDFVHRCPLPEDNLAGQKE</sequence>
<reference evidence="1 2" key="1">
    <citation type="submission" date="2018-02" db="EMBL/GenBank/DDBJ databases">
        <title>Complete genome sequence of Agrobacterium tumefaciens 1D1609.</title>
        <authorList>
            <person name="Cho S.-T."/>
            <person name="Haryono M."/>
            <person name="Chang H.-H."/>
            <person name="Santos M.N."/>
            <person name="Lai E.-M."/>
            <person name="Kuo C.-H."/>
        </authorList>
    </citation>
    <scope>NUCLEOTIDE SEQUENCE [LARGE SCALE GENOMIC DNA]</scope>
    <source>
        <strain evidence="1 2">1D1609</strain>
        <plasmid evidence="2">Plasmid pti1d1609</plasmid>
    </source>
</reference>
<dbReference type="AlphaFoldDB" id="A0A2L2LLG2"/>
<evidence type="ECO:0000313" key="1">
    <source>
        <dbReference type="EMBL" id="AVH45173.1"/>
    </source>
</evidence>